<dbReference type="SMART" id="SM00389">
    <property type="entry name" value="HOX"/>
    <property type="match status" value="1"/>
</dbReference>
<feature type="DNA-binding region" description="Homeobox" evidence="5">
    <location>
        <begin position="83"/>
        <end position="142"/>
    </location>
</feature>
<dbReference type="PANTHER" id="PTHR24333:SF5">
    <property type="entry name" value="VENT HOMEOBOX"/>
    <property type="match status" value="1"/>
</dbReference>
<organism evidence="9 10">
    <name type="scientific">Pocillopora damicornis</name>
    <name type="common">Cauliflower coral</name>
    <name type="synonym">Millepora damicornis</name>
    <dbReference type="NCBI Taxonomy" id="46731"/>
    <lineage>
        <taxon>Eukaryota</taxon>
        <taxon>Metazoa</taxon>
        <taxon>Cnidaria</taxon>
        <taxon>Anthozoa</taxon>
        <taxon>Hexacorallia</taxon>
        <taxon>Scleractinia</taxon>
        <taxon>Astrocoeniina</taxon>
        <taxon>Pocilloporidae</taxon>
        <taxon>Pocillopora</taxon>
    </lineage>
</organism>
<dbReference type="STRING" id="46731.A0A3M6TK28"/>
<dbReference type="PROSITE" id="PS50071">
    <property type="entry name" value="HOMEOBOX_2"/>
    <property type="match status" value="1"/>
</dbReference>
<evidence type="ECO:0000256" key="4">
    <source>
        <dbReference type="ARBA" id="ARBA00023242"/>
    </source>
</evidence>
<dbReference type="PRINTS" id="PR00024">
    <property type="entry name" value="HOMEOBOX"/>
</dbReference>
<dbReference type="GO" id="GO:0003677">
    <property type="term" value="F:DNA binding"/>
    <property type="evidence" value="ECO:0007669"/>
    <property type="project" value="UniProtKB-UniRule"/>
</dbReference>
<keyword evidence="2 5" id="KW-0238">DNA-binding</keyword>
<dbReference type="Pfam" id="PF00046">
    <property type="entry name" value="Homeodomain"/>
    <property type="match status" value="1"/>
</dbReference>
<sequence length="214" mass="24154">MEKDSSSRLAKCGSFSIADILNVKSPSASTNDLSSEESLSREDPRTPTKFNKELSKPTKKSDDKVLSLEGARQNQGQPSVETKKRPRTAFTTDQIKVLESEFQKGKYLSVVRRMELSKLLELSETQIKIWFQNRRTKWKRKLAAEMDYAIAAQGYLYPSHPACHGPKCHFESSSTHSSRMQPSFLSVFHPPIFTNSLKQSTRGYPLSNFSSASL</sequence>
<dbReference type="AlphaFoldDB" id="A0A3M6TK28"/>
<dbReference type="Proteomes" id="UP000275408">
    <property type="component" value="Unassembled WGS sequence"/>
</dbReference>
<dbReference type="PROSITE" id="PS00027">
    <property type="entry name" value="HOMEOBOX_1"/>
    <property type="match status" value="1"/>
</dbReference>
<protein>
    <recommendedName>
        <fullName evidence="8">Homeobox domain-containing protein</fullName>
    </recommendedName>
</protein>
<comment type="caution">
    <text evidence="9">The sequence shown here is derived from an EMBL/GenBank/DDBJ whole genome shotgun (WGS) entry which is preliminary data.</text>
</comment>
<dbReference type="PANTHER" id="PTHR24333">
    <property type="entry name" value="HOMEO BOX HB9 LIKE A-RELATED"/>
    <property type="match status" value="1"/>
</dbReference>
<keyword evidence="4 5" id="KW-0539">Nucleus</keyword>
<name>A0A3M6TK28_POCDA</name>
<dbReference type="EMBL" id="RCHS01003444">
    <property type="protein sequence ID" value="RMX41777.1"/>
    <property type="molecule type" value="Genomic_DNA"/>
</dbReference>
<evidence type="ECO:0000256" key="6">
    <source>
        <dbReference type="RuleBase" id="RU000682"/>
    </source>
</evidence>
<dbReference type="CDD" id="cd00086">
    <property type="entry name" value="homeodomain"/>
    <property type="match status" value="1"/>
</dbReference>
<evidence type="ECO:0000313" key="9">
    <source>
        <dbReference type="EMBL" id="RMX41777.1"/>
    </source>
</evidence>
<comment type="subcellular location">
    <subcellularLocation>
        <location evidence="1 5 6">Nucleus</location>
    </subcellularLocation>
</comment>
<accession>A0A3M6TK28</accession>
<dbReference type="InterPro" id="IPR017970">
    <property type="entry name" value="Homeobox_CS"/>
</dbReference>
<dbReference type="SUPFAM" id="SSF46689">
    <property type="entry name" value="Homeodomain-like"/>
    <property type="match status" value="1"/>
</dbReference>
<feature type="region of interest" description="Disordered" evidence="7">
    <location>
        <begin position="26"/>
        <end position="88"/>
    </location>
</feature>
<dbReference type="InterPro" id="IPR009057">
    <property type="entry name" value="Homeodomain-like_sf"/>
</dbReference>
<evidence type="ECO:0000256" key="3">
    <source>
        <dbReference type="ARBA" id="ARBA00023155"/>
    </source>
</evidence>
<reference evidence="9 10" key="1">
    <citation type="journal article" date="2018" name="Sci. Rep.">
        <title>Comparative analysis of the Pocillopora damicornis genome highlights role of immune system in coral evolution.</title>
        <authorList>
            <person name="Cunning R."/>
            <person name="Bay R.A."/>
            <person name="Gillette P."/>
            <person name="Baker A.C."/>
            <person name="Traylor-Knowles N."/>
        </authorList>
    </citation>
    <scope>NUCLEOTIDE SEQUENCE [LARGE SCALE GENOMIC DNA]</scope>
    <source>
        <strain evidence="9">RSMAS</strain>
        <tissue evidence="9">Whole animal</tissue>
    </source>
</reference>
<keyword evidence="3 5" id="KW-0371">Homeobox</keyword>
<feature type="compositionally biased region" description="Basic and acidic residues" evidence="7">
    <location>
        <begin position="38"/>
        <end position="66"/>
    </location>
</feature>
<feature type="domain" description="Homeobox" evidence="8">
    <location>
        <begin position="81"/>
        <end position="141"/>
    </location>
</feature>
<dbReference type="Gene3D" id="1.10.10.60">
    <property type="entry name" value="Homeodomain-like"/>
    <property type="match status" value="1"/>
</dbReference>
<dbReference type="InterPro" id="IPR001356">
    <property type="entry name" value="HD"/>
</dbReference>
<keyword evidence="10" id="KW-1185">Reference proteome</keyword>
<evidence type="ECO:0000256" key="7">
    <source>
        <dbReference type="SAM" id="MobiDB-lite"/>
    </source>
</evidence>
<evidence type="ECO:0000259" key="8">
    <source>
        <dbReference type="PROSITE" id="PS50071"/>
    </source>
</evidence>
<dbReference type="OrthoDB" id="6159439at2759"/>
<evidence type="ECO:0000313" key="10">
    <source>
        <dbReference type="Proteomes" id="UP000275408"/>
    </source>
</evidence>
<dbReference type="OMA" id="CHFESSS"/>
<gene>
    <name evidence="9" type="ORF">pdam_00005568</name>
</gene>
<dbReference type="GO" id="GO:0005634">
    <property type="term" value="C:nucleus"/>
    <property type="evidence" value="ECO:0007669"/>
    <property type="project" value="UniProtKB-SubCell"/>
</dbReference>
<dbReference type="InterPro" id="IPR020479">
    <property type="entry name" value="HD_metazoa"/>
</dbReference>
<evidence type="ECO:0000256" key="2">
    <source>
        <dbReference type="ARBA" id="ARBA00023125"/>
    </source>
</evidence>
<proteinExistence type="predicted"/>
<dbReference type="InterPro" id="IPR050848">
    <property type="entry name" value="Homeobox_TF"/>
</dbReference>
<evidence type="ECO:0000256" key="5">
    <source>
        <dbReference type="PROSITE-ProRule" id="PRU00108"/>
    </source>
</evidence>
<evidence type="ECO:0000256" key="1">
    <source>
        <dbReference type="ARBA" id="ARBA00004123"/>
    </source>
</evidence>
<dbReference type="GO" id="GO:0000981">
    <property type="term" value="F:DNA-binding transcription factor activity, RNA polymerase II-specific"/>
    <property type="evidence" value="ECO:0007669"/>
    <property type="project" value="InterPro"/>
</dbReference>